<dbReference type="KEGG" id="fme:FOMMEDRAFT_162732"/>
<dbReference type="RefSeq" id="XP_007272120.1">
    <property type="nucleotide sequence ID" value="XM_007272058.1"/>
</dbReference>
<evidence type="ECO:0000313" key="1">
    <source>
        <dbReference type="EMBL" id="EJC97709.1"/>
    </source>
</evidence>
<proteinExistence type="predicted"/>
<protein>
    <submittedName>
        <fullName evidence="1">Uncharacterized protein</fullName>
    </submittedName>
</protein>
<dbReference type="EMBL" id="JH717986">
    <property type="protein sequence ID" value="EJC97709.1"/>
    <property type="molecule type" value="Genomic_DNA"/>
</dbReference>
<organism evidence="1 2">
    <name type="scientific">Fomitiporia mediterranea (strain MF3/22)</name>
    <name type="common">Grapevine white-rot fungus</name>
    <dbReference type="NCBI Taxonomy" id="694068"/>
    <lineage>
        <taxon>Eukaryota</taxon>
        <taxon>Fungi</taxon>
        <taxon>Dikarya</taxon>
        <taxon>Basidiomycota</taxon>
        <taxon>Agaricomycotina</taxon>
        <taxon>Agaricomycetes</taxon>
        <taxon>Hymenochaetales</taxon>
        <taxon>Hymenochaetaceae</taxon>
        <taxon>Fomitiporia</taxon>
    </lineage>
</organism>
<dbReference type="GeneID" id="18675899"/>
<keyword evidence="2" id="KW-1185">Reference proteome</keyword>
<evidence type="ECO:0000313" key="2">
    <source>
        <dbReference type="Proteomes" id="UP000053630"/>
    </source>
</evidence>
<accession>R7SJD2</accession>
<dbReference type="Proteomes" id="UP000053630">
    <property type="component" value="Unassembled WGS sequence"/>
</dbReference>
<sequence length="162" mass="18578">MRLGLDCYDLAKLLLLYDLNLDVHLHWKNLDQNASTSIHTGKQTSYPSGERRMDEQVLLYHSGPLARSTYFMVEWRPTKSPDGAALEGSDLLCLEDNKAWVDDVLDLSPLLEHEFVTQWDCYDKIYQPMNGAVMHFKQHSPYLCEAFEIMARSPPPKSGTTE</sequence>
<dbReference type="AlphaFoldDB" id="R7SJD2"/>
<name>R7SJD2_FOMME</name>
<dbReference type="OrthoDB" id="409543at2759"/>
<reference evidence="2" key="1">
    <citation type="journal article" date="2012" name="Science">
        <title>The Paleozoic origin of enzymatic lignin decomposition reconstructed from 31 fungal genomes.</title>
        <authorList>
            <person name="Floudas D."/>
            <person name="Binder M."/>
            <person name="Riley R."/>
            <person name="Barry K."/>
            <person name="Blanchette R.A."/>
            <person name="Henrissat B."/>
            <person name="Martinez A.T."/>
            <person name="Otillar R."/>
            <person name="Spatafora J.W."/>
            <person name="Yadav J.S."/>
            <person name="Aerts A."/>
            <person name="Benoit I."/>
            <person name="Boyd A."/>
            <person name="Carlson A."/>
            <person name="Copeland A."/>
            <person name="Coutinho P.M."/>
            <person name="de Vries R.P."/>
            <person name="Ferreira P."/>
            <person name="Findley K."/>
            <person name="Foster B."/>
            <person name="Gaskell J."/>
            <person name="Glotzer D."/>
            <person name="Gorecki P."/>
            <person name="Heitman J."/>
            <person name="Hesse C."/>
            <person name="Hori C."/>
            <person name="Igarashi K."/>
            <person name="Jurgens J.A."/>
            <person name="Kallen N."/>
            <person name="Kersten P."/>
            <person name="Kohler A."/>
            <person name="Kuees U."/>
            <person name="Kumar T.K.A."/>
            <person name="Kuo A."/>
            <person name="LaButti K."/>
            <person name="Larrondo L.F."/>
            <person name="Lindquist E."/>
            <person name="Ling A."/>
            <person name="Lombard V."/>
            <person name="Lucas S."/>
            <person name="Lundell T."/>
            <person name="Martin R."/>
            <person name="McLaughlin D.J."/>
            <person name="Morgenstern I."/>
            <person name="Morin E."/>
            <person name="Murat C."/>
            <person name="Nagy L.G."/>
            <person name="Nolan M."/>
            <person name="Ohm R.A."/>
            <person name="Patyshakuliyeva A."/>
            <person name="Rokas A."/>
            <person name="Ruiz-Duenas F.J."/>
            <person name="Sabat G."/>
            <person name="Salamov A."/>
            <person name="Samejima M."/>
            <person name="Schmutz J."/>
            <person name="Slot J.C."/>
            <person name="St John F."/>
            <person name="Stenlid J."/>
            <person name="Sun H."/>
            <person name="Sun S."/>
            <person name="Syed K."/>
            <person name="Tsang A."/>
            <person name="Wiebenga A."/>
            <person name="Young D."/>
            <person name="Pisabarro A."/>
            <person name="Eastwood D.C."/>
            <person name="Martin F."/>
            <person name="Cullen D."/>
            <person name="Grigoriev I.V."/>
            <person name="Hibbett D.S."/>
        </authorList>
    </citation>
    <scope>NUCLEOTIDE SEQUENCE [LARGE SCALE GENOMIC DNA]</scope>
    <source>
        <strain evidence="2">MF3/22</strain>
    </source>
</reference>
<gene>
    <name evidence="1" type="ORF">FOMMEDRAFT_162732</name>
</gene>